<dbReference type="PANTHER" id="PTHR14187">
    <property type="entry name" value="ALPHA KINASE/ELONGATION FACTOR 2 KINASE"/>
    <property type="match status" value="1"/>
</dbReference>
<dbReference type="Gene3D" id="3.30.420.40">
    <property type="match status" value="2"/>
</dbReference>
<dbReference type="OrthoDB" id="2963168at2759"/>
<dbReference type="PROSITE" id="PS50119">
    <property type="entry name" value="ZF_BBOX"/>
    <property type="match status" value="2"/>
</dbReference>
<dbReference type="AlphaFoldDB" id="A0A8B8BLR4"/>
<dbReference type="GO" id="GO:0008270">
    <property type="term" value="F:zinc ion binding"/>
    <property type="evidence" value="ECO:0007669"/>
    <property type="project" value="UniProtKB-KW"/>
</dbReference>
<keyword evidence="1" id="KW-0862">Zinc</keyword>
<dbReference type="Gene3D" id="3.30.160.60">
    <property type="entry name" value="Classic Zinc Finger"/>
    <property type="match status" value="1"/>
</dbReference>
<keyword evidence="1" id="KW-0479">Metal-binding</keyword>
<dbReference type="CDD" id="cd10229">
    <property type="entry name" value="ASKHA_NBD_HSP70_HSPA12"/>
    <property type="match status" value="1"/>
</dbReference>
<dbReference type="GeneID" id="111111530"/>
<dbReference type="SUPFAM" id="SSF57845">
    <property type="entry name" value="B-box zinc-binding domain"/>
    <property type="match status" value="1"/>
</dbReference>
<keyword evidence="2" id="KW-0175">Coiled coil</keyword>
<proteinExistence type="predicted"/>
<dbReference type="InterPro" id="IPR000315">
    <property type="entry name" value="Znf_B-box"/>
</dbReference>
<evidence type="ECO:0000313" key="5">
    <source>
        <dbReference type="RefSeq" id="XP_022304268.1"/>
    </source>
</evidence>
<dbReference type="RefSeq" id="XP_022304270.1">
    <property type="nucleotide sequence ID" value="XM_022448562.1"/>
</dbReference>
<organism evidence="4 7">
    <name type="scientific">Crassostrea virginica</name>
    <name type="common">Eastern oyster</name>
    <dbReference type="NCBI Taxonomy" id="6565"/>
    <lineage>
        <taxon>Eukaryota</taxon>
        <taxon>Metazoa</taxon>
        <taxon>Spiralia</taxon>
        <taxon>Lophotrochozoa</taxon>
        <taxon>Mollusca</taxon>
        <taxon>Bivalvia</taxon>
        <taxon>Autobranchia</taxon>
        <taxon>Pteriomorphia</taxon>
        <taxon>Ostreida</taxon>
        <taxon>Ostreoidea</taxon>
        <taxon>Ostreidae</taxon>
        <taxon>Crassostrea</taxon>
    </lineage>
</organism>
<keyword evidence="1" id="KW-0863">Zinc-finger</keyword>
<dbReference type="RefSeq" id="XP_022304269.1">
    <property type="nucleotide sequence ID" value="XM_022448561.1"/>
</dbReference>
<feature type="domain" description="B box-type" evidence="3">
    <location>
        <begin position="62"/>
        <end position="99"/>
    </location>
</feature>
<evidence type="ECO:0000313" key="4">
    <source>
        <dbReference type="Proteomes" id="UP000694844"/>
    </source>
</evidence>
<dbReference type="PANTHER" id="PTHR14187:SF5">
    <property type="entry name" value="HEAT SHOCK 70 KDA PROTEIN 12A"/>
    <property type="match status" value="1"/>
</dbReference>
<dbReference type="InterPro" id="IPR043129">
    <property type="entry name" value="ATPase_NBD"/>
</dbReference>
<feature type="coiled-coil region" evidence="2">
    <location>
        <begin position="100"/>
        <end position="145"/>
    </location>
</feature>
<accession>A0A8B8BLR4</accession>
<reference evidence="5 6" key="1">
    <citation type="submission" date="2025-04" db="UniProtKB">
        <authorList>
            <consortium name="RefSeq"/>
        </authorList>
    </citation>
    <scope>IDENTIFICATION</scope>
    <source>
        <tissue evidence="5 6">Whole sample</tissue>
    </source>
</reference>
<evidence type="ECO:0000313" key="7">
    <source>
        <dbReference type="RefSeq" id="XP_022304270.1"/>
    </source>
</evidence>
<dbReference type="RefSeq" id="XP_022304268.1">
    <property type="nucleotide sequence ID" value="XM_022448560.1"/>
</dbReference>
<evidence type="ECO:0000259" key="3">
    <source>
        <dbReference type="PROSITE" id="PS50119"/>
    </source>
</evidence>
<evidence type="ECO:0000256" key="2">
    <source>
        <dbReference type="SAM" id="Coils"/>
    </source>
</evidence>
<dbReference type="SUPFAM" id="SSF53067">
    <property type="entry name" value="Actin-like ATPase domain"/>
    <property type="match status" value="2"/>
</dbReference>
<evidence type="ECO:0000256" key="1">
    <source>
        <dbReference type="PROSITE-ProRule" id="PRU00024"/>
    </source>
</evidence>
<name>A0A8B8BLR4_CRAVI</name>
<keyword evidence="4" id="KW-1185">Reference proteome</keyword>
<evidence type="ECO:0000313" key="6">
    <source>
        <dbReference type="RefSeq" id="XP_022304269.1"/>
    </source>
</evidence>
<dbReference type="Proteomes" id="UP000694844">
    <property type="component" value="Chromosome 9"/>
</dbReference>
<gene>
    <name evidence="5 6 7" type="primary">LOC111111530</name>
</gene>
<dbReference type="CDD" id="cd19756">
    <property type="entry name" value="Bbox2"/>
    <property type="match status" value="1"/>
</dbReference>
<feature type="domain" description="B box-type" evidence="3">
    <location>
        <begin position="8"/>
        <end position="53"/>
    </location>
</feature>
<sequence>MDDQQSHQDVIRCHLCEIPLPSMHCDICHEHLCDECEEKHLSDGSKEHYIVPFRLRGCTPECEKHLKEICKLHCEDCNIPICESCVSSDEHKEHTHENILTCLTAKKDLMQKDLKQLENNLFPKLQEAASNIEKQRADQRKHSQKLRADINAQGEALHKEINTIIDDMRSNIDYMDSEHKQAINIQEESINHTIKELSQIISDLRTLLDVNDVCKVSKYKSRNEEFKRVPDQFAVDFPTFTPQEINREQISKQFGFLTKLKITYPVVDECQITDESTNMDNITMNSLTCGSDIRESITPGIKESLVVVAIDIGSAFSGYAYQYRTDYEKETTKNIFCPLWTRGDNNSTVSGKTASTLLLNPDESFNSFGFYAESVYSTMFMDHLNGDFKNDAFPNKSPSDWFLFKNFKMKVYEKEVLSKNMKIKDETGKKELPIRTVFRESIGFLKRHALEAICKETDARSDDIFWVLTVPAIWSEPAKQLMRVAAIAAGIPNESLTLALEPEAAALFTKEQKLCRQIKDGKIDLVPFTPGTTFMVIDLGGGTGDITIHEVQSDQSLHEKSMATGGEWGGNKINEAFLQICKDLLGREFTQCINEYPNEILEMQQNFEFQKRSIGENTGKRCLYIPIPECCRRIPDFEKKIKDSAKYHGLDLKVNRGKIEFPNEIIEGMFLESIDKIKKHVGGLLDYNFSVDAIILVGGFSESKLIYSSMQDSFPNITILNPPECGLSVLKGSVLYGYQPQQIAKRVSRYSYGFSIRMPFDPDVHRSERDLAHKVGSDLEDVFRPIILAGETVVANEVREYKCRTAGLGLIQVEFYGTRDCNPKYVHDHEQFKPEFPCLHIGDIVGEYKFNGKPDNDEVLLRVVFGHTQLNVTADFFVKGKKELMDASFELLI</sequence>
<dbReference type="KEGG" id="cvn:111111530"/>
<protein>
    <submittedName>
        <fullName evidence="5 6">Heat shock 70 kDa protein 12A-like</fullName>
    </submittedName>
</protein>